<reference evidence="2" key="1">
    <citation type="journal article" date="2021" name="Proc. Natl. Acad. Sci. U.S.A.">
        <title>A Catalog of Tens of Thousands of Viruses from Human Metagenomes Reveals Hidden Associations with Chronic Diseases.</title>
        <authorList>
            <person name="Tisza M.J."/>
            <person name="Buck C.B."/>
        </authorList>
    </citation>
    <scope>NUCLEOTIDE SEQUENCE</scope>
    <source>
        <strain evidence="2">CtAvK3</strain>
    </source>
</reference>
<proteinExistence type="predicted"/>
<organism evidence="2">
    <name type="scientific">Siphoviridae sp. ctAvK3</name>
    <dbReference type="NCBI Taxonomy" id="2826184"/>
    <lineage>
        <taxon>Viruses</taxon>
        <taxon>Duplodnaviria</taxon>
        <taxon>Heunggongvirae</taxon>
        <taxon>Uroviricota</taxon>
        <taxon>Caudoviricetes</taxon>
    </lineage>
</organism>
<name>A0A8S5MI72_9CAUD</name>
<feature type="compositionally biased region" description="Gly residues" evidence="1">
    <location>
        <begin position="531"/>
        <end position="549"/>
    </location>
</feature>
<protein>
    <submittedName>
        <fullName evidence="2">Portal protein</fullName>
    </submittedName>
</protein>
<sequence length="590" mass="66207">MDDFDVVIPTEKVGKKTQEQQPAYRTYAEVSEIALAEFDPAKGVPMTVLSDNSSSATLDQSQIEEYAVSPQSDLTKTREIINIIRQYVNKNDIIGAVVDIIESNINTETRLKWRDARQKGVDKKVNEEAKKVIEEFHEKINIHEIIRTAVISAYRDGTYIMYLRQTGAPEQDQLISQYAVDDYPVGVATITQYSVGQDPWVQIDMTELKARLRKTYTKNKKGRGLYYDDIEKELKATYPSEVVKAYRDGERYCKLEIGNTGVLRLNNQGKQYGLSPIFRALTPILMLETFQKADRMSSKARAKKIIAQFMNKEILGENYDKDGYKEQAYAHKTLVDAWKNPVVVVTAPATVRDIQYVEPKVDMTSIETINYYRMIALSTLGILFLMDNNSQSLGVAQLSIKQLMRFINKVSQQLEQILHKWYGLVLEEAGIDAAYAPTIEVLDAEFMEQNVKFQLAQMLYSTMNLSFETVLDVLGYDVEDERAKRERENEEGITDVFAPRPTAYTLPADSGDGGNGSSKGNSKGKGDGKSGRNGSGNGSGEGKSGGRSGQVGKNANQVADPTKKRGRPANPNSDNPEKQLYDQNRYSLSK</sequence>
<feature type="compositionally biased region" description="Polar residues" evidence="1">
    <location>
        <begin position="581"/>
        <end position="590"/>
    </location>
</feature>
<feature type="region of interest" description="Disordered" evidence="1">
    <location>
        <begin position="482"/>
        <end position="590"/>
    </location>
</feature>
<evidence type="ECO:0000313" key="2">
    <source>
        <dbReference type="EMBL" id="DAD81904.1"/>
    </source>
</evidence>
<accession>A0A8S5MI72</accession>
<evidence type="ECO:0000256" key="1">
    <source>
        <dbReference type="SAM" id="MobiDB-lite"/>
    </source>
</evidence>
<dbReference type="EMBL" id="BK014910">
    <property type="protein sequence ID" value="DAD81904.1"/>
    <property type="molecule type" value="Genomic_DNA"/>
</dbReference>